<feature type="region of interest" description="Disordered" evidence="1">
    <location>
        <begin position="59"/>
        <end position="83"/>
    </location>
</feature>
<dbReference type="Proteomes" id="UP001341840">
    <property type="component" value="Unassembled WGS sequence"/>
</dbReference>
<reference evidence="2 3" key="1">
    <citation type="journal article" date="2023" name="Plants (Basel)">
        <title>Bridging the Gap: Combining Genomics and Transcriptomics Approaches to Understand Stylosanthes scabra, an Orphan Legume from the Brazilian Caatinga.</title>
        <authorList>
            <person name="Ferreira-Neto J.R.C."/>
            <person name="da Silva M.D."/>
            <person name="Binneck E."/>
            <person name="de Melo N.F."/>
            <person name="da Silva R.H."/>
            <person name="de Melo A.L.T.M."/>
            <person name="Pandolfi V."/>
            <person name="Bustamante F.O."/>
            <person name="Brasileiro-Vidal A.C."/>
            <person name="Benko-Iseppon A.M."/>
        </authorList>
    </citation>
    <scope>NUCLEOTIDE SEQUENCE [LARGE SCALE GENOMIC DNA]</scope>
    <source>
        <tissue evidence="2">Leaves</tissue>
    </source>
</reference>
<evidence type="ECO:0000313" key="2">
    <source>
        <dbReference type="EMBL" id="MED6178911.1"/>
    </source>
</evidence>
<organism evidence="2 3">
    <name type="scientific">Stylosanthes scabra</name>
    <dbReference type="NCBI Taxonomy" id="79078"/>
    <lineage>
        <taxon>Eukaryota</taxon>
        <taxon>Viridiplantae</taxon>
        <taxon>Streptophyta</taxon>
        <taxon>Embryophyta</taxon>
        <taxon>Tracheophyta</taxon>
        <taxon>Spermatophyta</taxon>
        <taxon>Magnoliopsida</taxon>
        <taxon>eudicotyledons</taxon>
        <taxon>Gunneridae</taxon>
        <taxon>Pentapetalae</taxon>
        <taxon>rosids</taxon>
        <taxon>fabids</taxon>
        <taxon>Fabales</taxon>
        <taxon>Fabaceae</taxon>
        <taxon>Papilionoideae</taxon>
        <taxon>50 kb inversion clade</taxon>
        <taxon>dalbergioids sensu lato</taxon>
        <taxon>Dalbergieae</taxon>
        <taxon>Pterocarpus clade</taxon>
        <taxon>Stylosanthes</taxon>
    </lineage>
</organism>
<comment type="caution">
    <text evidence="2">The sequence shown here is derived from an EMBL/GenBank/DDBJ whole genome shotgun (WGS) entry which is preliminary data.</text>
</comment>
<feature type="non-terminal residue" evidence="2">
    <location>
        <position position="83"/>
    </location>
</feature>
<name>A0ABU6W0J8_9FABA</name>
<sequence length="83" mass="9491">MAADQWEGRCIKLNGDLKALDLQRIEAEKGKLVAEQARVKAEGDLKSLSGKLEVLEREKVQEAERRKDRESELEGEIRDLRKS</sequence>
<evidence type="ECO:0000313" key="3">
    <source>
        <dbReference type="Proteomes" id="UP001341840"/>
    </source>
</evidence>
<accession>A0ABU6W0J8</accession>
<gene>
    <name evidence="2" type="ORF">PIB30_112012</name>
</gene>
<evidence type="ECO:0000256" key="1">
    <source>
        <dbReference type="SAM" id="MobiDB-lite"/>
    </source>
</evidence>
<dbReference type="EMBL" id="JASCZI010158634">
    <property type="protein sequence ID" value="MED6178911.1"/>
    <property type="molecule type" value="Genomic_DNA"/>
</dbReference>
<protein>
    <submittedName>
        <fullName evidence="2">Uncharacterized protein</fullName>
    </submittedName>
</protein>
<proteinExistence type="predicted"/>
<keyword evidence="3" id="KW-1185">Reference proteome</keyword>